<dbReference type="Proteomes" id="UP000011607">
    <property type="component" value="Unassembled WGS sequence"/>
</dbReference>
<feature type="transmembrane region" description="Helical" evidence="1">
    <location>
        <begin position="56"/>
        <end position="75"/>
    </location>
</feature>
<sequence length="103" mass="10923">MSARLVLGLVVLLQVVLTVSAVLEGPLERVAISVAGLYFAVVIAVGIETRRWSQHTLGALACSGVTLFLAGAYAVSLEPQYAAIAVTFGLCTACCWWLGRRRS</sequence>
<reference evidence="2 3" key="1">
    <citation type="journal article" date="2014" name="PLoS Genet.">
        <title>Phylogenetically driven sequencing of extremely halophilic archaea reveals strategies for static and dynamic osmo-response.</title>
        <authorList>
            <person name="Becker E.A."/>
            <person name="Seitzer P.M."/>
            <person name="Tritt A."/>
            <person name="Larsen D."/>
            <person name="Krusor M."/>
            <person name="Yao A.I."/>
            <person name="Wu D."/>
            <person name="Madern D."/>
            <person name="Eisen J.A."/>
            <person name="Darling A.E."/>
            <person name="Facciotti M.T."/>
        </authorList>
    </citation>
    <scope>NUCLEOTIDE SEQUENCE [LARGE SCALE GENOMIC DNA]</scope>
    <source>
        <strain evidence="2 3">JCM 10879</strain>
    </source>
</reference>
<evidence type="ECO:0000313" key="2">
    <source>
        <dbReference type="EMBL" id="EMA40559.1"/>
    </source>
</evidence>
<protein>
    <submittedName>
        <fullName evidence="2">Uncharacterized protein</fullName>
    </submittedName>
</protein>
<keyword evidence="1" id="KW-0812">Transmembrane</keyword>
<comment type="caution">
    <text evidence="2">The sequence shown here is derived from an EMBL/GenBank/DDBJ whole genome shotgun (WGS) entry which is preliminary data.</text>
</comment>
<evidence type="ECO:0000313" key="3">
    <source>
        <dbReference type="Proteomes" id="UP000011607"/>
    </source>
</evidence>
<feature type="transmembrane region" description="Helical" evidence="1">
    <location>
        <begin position="81"/>
        <end position="99"/>
    </location>
</feature>
<gene>
    <name evidence="2" type="ORF">C446_07252</name>
</gene>
<proteinExistence type="predicted"/>
<dbReference type="AlphaFoldDB" id="M0M7J1"/>
<feature type="transmembrane region" description="Helical" evidence="1">
    <location>
        <begin position="31"/>
        <end position="49"/>
    </location>
</feature>
<keyword evidence="1" id="KW-0472">Membrane</keyword>
<keyword evidence="1" id="KW-1133">Transmembrane helix</keyword>
<accession>M0M7J1</accession>
<evidence type="ECO:0000256" key="1">
    <source>
        <dbReference type="SAM" id="Phobius"/>
    </source>
</evidence>
<name>M0M7J1_9EURY</name>
<organism evidence="2 3">
    <name type="scientific">Halobiforma nitratireducens JCM 10879</name>
    <dbReference type="NCBI Taxonomy" id="1227454"/>
    <lineage>
        <taxon>Archaea</taxon>
        <taxon>Methanobacteriati</taxon>
        <taxon>Methanobacteriota</taxon>
        <taxon>Stenosarchaea group</taxon>
        <taxon>Halobacteria</taxon>
        <taxon>Halobacteriales</taxon>
        <taxon>Natrialbaceae</taxon>
        <taxon>Halobiforma</taxon>
    </lineage>
</organism>
<dbReference type="EMBL" id="AOMA01000071">
    <property type="protein sequence ID" value="EMA40559.1"/>
    <property type="molecule type" value="Genomic_DNA"/>
</dbReference>
<keyword evidence="3" id="KW-1185">Reference proteome</keyword>